<feature type="domain" description="Ran-GTPase activating protein 1 C-terminal" evidence="5">
    <location>
        <begin position="439"/>
        <end position="579"/>
    </location>
</feature>
<evidence type="ECO:0000256" key="1">
    <source>
        <dbReference type="ARBA" id="ARBA00022468"/>
    </source>
</evidence>
<dbReference type="InterPro" id="IPR036720">
    <property type="entry name" value="RanGAP1_C_sf"/>
</dbReference>
<dbReference type="Gene3D" id="3.80.10.10">
    <property type="entry name" value="Ribonuclease Inhibitor"/>
    <property type="match status" value="1"/>
</dbReference>
<accession>A0ABR1ATG5</accession>
<dbReference type="SMART" id="SM00368">
    <property type="entry name" value="LRR_RI"/>
    <property type="match status" value="9"/>
</dbReference>
<dbReference type="Pfam" id="PF07834">
    <property type="entry name" value="RanGAP1_C"/>
    <property type="match status" value="1"/>
</dbReference>
<sequence>MTDSKLNNLIVQLSKTSVHSNGVTFQGKSLKLNTEKDCDEVVAAINSCTNLEYLNLEGNTLGVDASKAIAKALETKGELKRALWKDMFTGRMKEEIPKALEYLGSGLTVAKSQLIELDLSDNAFGPIGVSGLAQLLSSPSCYQLQELKLNNNGLGISGSKMLAEALLRCHTNSAKEGRAFALKLLIIGRNRLENEGAAALAQVFETLGSLEEVSMPQNGIYHKGIKALSNAFKKNGNLRLLDLNDNTITKKGATHIANALPYLQKLEVINFGDCLLRTDGAKVLADALAANHTNLKELHLSYNEIKLEGGLAIARAMANKPNLNKLNLNGNQFGSDGRTLVKEDLAINNKSAVLGTLSDDESCNDDESENDSNDEDEEEEDEYDEEEDNENENEQNMKQNGLPFISTESSGMPQKKSDNSDVVSGLFDNLSIKAKPLGSLKIFLDNPSVDTLLAVNENQINEYISSNQDYSVDFHVEAFIPLLVKLSSFVSTYNEGVRNLSKKMSENLYKNLFEWASEKNQISTVNNTLFVYLGLIKSEDKNFNINWDAKGSLLALNSAIEAKLVPEVTQETLKLLMQRKISNGNGEEIVIH</sequence>
<dbReference type="EMBL" id="JAWJWF010000045">
    <property type="protein sequence ID" value="KAK6627226.1"/>
    <property type="molecule type" value="Genomic_DNA"/>
</dbReference>
<evidence type="ECO:0000256" key="2">
    <source>
        <dbReference type="ARBA" id="ARBA00022614"/>
    </source>
</evidence>
<feature type="compositionally biased region" description="Acidic residues" evidence="4">
    <location>
        <begin position="358"/>
        <end position="393"/>
    </location>
</feature>
<reference evidence="6 7" key="1">
    <citation type="submission" date="2023-09" db="EMBL/GenBank/DDBJ databases">
        <title>Genomes of two closely related lineages of the louse Polyplax serrata with different host specificities.</title>
        <authorList>
            <person name="Martinu J."/>
            <person name="Tarabai H."/>
            <person name="Stefka J."/>
            <person name="Hypsa V."/>
        </authorList>
    </citation>
    <scope>NUCLEOTIDE SEQUENCE [LARGE SCALE GENOMIC DNA]</scope>
    <source>
        <strain evidence="6">98ZLc_SE</strain>
    </source>
</reference>
<dbReference type="PANTHER" id="PTHR24113:SF12">
    <property type="entry name" value="RAN GTPASE-ACTIVATING PROTEIN 1"/>
    <property type="match status" value="1"/>
</dbReference>
<evidence type="ECO:0000256" key="3">
    <source>
        <dbReference type="ARBA" id="ARBA00022737"/>
    </source>
</evidence>
<gene>
    <name evidence="6" type="primary">RANGAP1</name>
    <name evidence="6" type="ORF">RUM44_009703</name>
</gene>
<dbReference type="InterPro" id="IPR009109">
    <property type="entry name" value="Ran_GTPase_activating_1_C"/>
</dbReference>
<dbReference type="CDD" id="cd00116">
    <property type="entry name" value="LRR_RI"/>
    <property type="match status" value="1"/>
</dbReference>
<proteinExistence type="predicted"/>
<dbReference type="Proteomes" id="UP001359485">
    <property type="component" value="Unassembled WGS sequence"/>
</dbReference>
<evidence type="ECO:0000313" key="6">
    <source>
        <dbReference type="EMBL" id="KAK6627226.1"/>
    </source>
</evidence>
<evidence type="ECO:0000259" key="5">
    <source>
        <dbReference type="Pfam" id="PF07834"/>
    </source>
</evidence>
<keyword evidence="2" id="KW-0433">Leucine-rich repeat</keyword>
<dbReference type="SUPFAM" id="SSF69099">
    <property type="entry name" value="Ran-GTPase activating protein 1 (RanGAP1), C-terminal domain"/>
    <property type="match status" value="1"/>
</dbReference>
<dbReference type="Pfam" id="PF13516">
    <property type="entry name" value="LRR_6"/>
    <property type="match status" value="5"/>
</dbReference>
<dbReference type="SUPFAM" id="SSF52047">
    <property type="entry name" value="RNI-like"/>
    <property type="match status" value="1"/>
</dbReference>
<dbReference type="InterPro" id="IPR032675">
    <property type="entry name" value="LRR_dom_sf"/>
</dbReference>
<dbReference type="Gene3D" id="1.25.40.200">
    <property type="entry name" value="Ran-GTPase activating protein 1, C-terminal domain"/>
    <property type="match status" value="1"/>
</dbReference>
<comment type="caution">
    <text evidence="6">The sequence shown here is derived from an EMBL/GenBank/DDBJ whole genome shotgun (WGS) entry which is preliminary data.</text>
</comment>
<evidence type="ECO:0000256" key="4">
    <source>
        <dbReference type="SAM" id="MobiDB-lite"/>
    </source>
</evidence>
<dbReference type="PANTHER" id="PTHR24113">
    <property type="entry name" value="RAN GTPASE-ACTIVATING PROTEIN 1"/>
    <property type="match status" value="1"/>
</dbReference>
<protein>
    <submittedName>
        <fullName evidence="6">Ran GTPase-activating protein 1</fullName>
    </submittedName>
</protein>
<dbReference type="InterPro" id="IPR001611">
    <property type="entry name" value="Leu-rich_rpt"/>
</dbReference>
<feature type="region of interest" description="Disordered" evidence="4">
    <location>
        <begin position="356"/>
        <end position="420"/>
    </location>
</feature>
<keyword evidence="1" id="KW-0343">GTPase activation</keyword>
<keyword evidence="7" id="KW-1185">Reference proteome</keyword>
<dbReference type="InterPro" id="IPR027038">
    <property type="entry name" value="RanGap"/>
</dbReference>
<evidence type="ECO:0000313" key="7">
    <source>
        <dbReference type="Proteomes" id="UP001359485"/>
    </source>
</evidence>
<keyword evidence="3" id="KW-0677">Repeat</keyword>
<organism evidence="6 7">
    <name type="scientific">Polyplax serrata</name>
    <name type="common">Common mouse louse</name>
    <dbReference type="NCBI Taxonomy" id="468196"/>
    <lineage>
        <taxon>Eukaryota</taxon>
        <taxon>Metazoa</taxon>
        <taxon>Ecdysozoa</taxon>
        <taxon>Arthropoda</taxon>
        <taxon>Hexapoda</taxon>
        <taxon>Insecta</taxon>
        <taxon>Pterygota</taxon>
        <taxon>Neoptera</taxon>
        <taxon>Paraneoptera</taxon>
        <taxon>Psocodea</taxon>
        <taxon>Troctomorpha</taxon>
        <taxon>Phthiraptera</taxon>
        <taxon>Anoplura</taxon>
        <taxon>Polyplacidae</taxon>
        <taxon>Polyplax</taxon>
    </lineage>
</organism>
<name>A0ABR1ATG5_POLSC</name>